<accession>A0ABR0AYB1</accession>
<dbReference type="Proteomes" id="UP001234178">
    <property type="component" value="Unassembled WGS sequence"/>
</dbReference>
<keyword evidence="2" id="KW-1185">Reference proteome</keyword>
<evidence type="ECO:0000313" key="2">
    <source>
        <dbReference type="Proteomes" id="UP001234178"/>
    </source>
</evidence>
<reference evidence="1 2" key="1">
    <citation type="journal article" date="2023" name="Nucleic Acids Res.">
        <title>The hologenome of Daphnia magna reveals possible DNA methylation and microbiome-mediated evolution of the host genome.</title>
        <authorList>
            <person name="Chaturvedi A."/>
            <person name="Li X."/>
            <person name="Dhandapani V."/>
            <person name="Marshall H."/>
            <person name="Kissane S."/>
            <person name="Cuenca-Cambronero M."/>
            <person name="Asole G."/>
            <person name="Calvet F."/>
            <person name="Ruiz-Romero M."/>
            <person name="Marangio P."/>
            <person name="Guigo R."/>
            <person name="Rago D."/>
            <person name="Mirbahai L."/>
            <person name="Eastwood N."/>
            <person name="Colbourne J.K."/>
            <person name="Zhou J."/>
            <person name="Mallon E."/>
            <person name="Orsini L."/>
        </authorList>
    </citation>
    <scope>NUCLEOTIDE SEQUENCE [LARGE SCALE GENOMIC DNA]</scope>
    <source>
        <strain evidence="1">LRV0_1</strain>
    </source>
</reference>
<proteinExistence type="predicted"/>
<comment type="caution">
    <text evidence="1">The sequence shown here is derived from an EMBL/GenBank/DDBJ whole genome shotgun (WGS) entry which is preliminary data.</text>
</comment>
<dbReference type="EMBL" id="JAOYFB010000039">
    <property type="protein sequence ID" value="KAK4030090.1"/>
    <property type="molecule type" value="Genomic_DNA"/>
</dbReference>
<organism evidence="1 2">
    <name type="scientific">Daphnia magna</name>
    <dbReference type="NCBI Taxonomy" id="35525"/>
    <lineage>
        <taxon>Eukaryota</taxon>
        <taxon>Metazoa</taxon>
        <taxon>Ecdysozoa</taxon>
        <taxon>Arthropoda</taxon>
        <taxon>Crustacea</taxon>
        <taxon>Branchiopoda</taxon>
        <taxon>Diplostraca</taxon>
        <taxon>Cladocera</taxon>
        <taxon>Anomopoda</taxon>
        <taxon>Daphniidae</taxon>
        <taxon>Daphnia</taxon>
    </lineage>
</organism>
<gene>
    <name evidence="1" type="ORF">OUZ56_023046</name>
</gene>
<sequence length="106" mass="12663">MLGKIETFGQQVNCYQVKIHFEAWRYECPATLIQVECYMLCVWKINFLKIVLRVERKPPFRPSIVEFSFHLSNPMDDKRCCRLDPVGYALFMPLRSILFKAGTWRR</sequence>
<evidence type="ECO:0000313" key="1">
    <source>
        <dbReference type="EMBL" id="KAK4030090.1"/>
    </source>
</evidence>
<protein>
    <submittedName>
        <fullName evidence="1">Uncharacterized protein</fullName>
    </submittedName>
</protein>
<name>A0ABR0AYB1_9CRUS</name>